<dbReference type="RefSeq" id="WP_083047540.1">
    <property type="nucleotide sequence ID" value="NZ_MWQY01000001.1"/>
</dbReference>
<feature type="domain" description="D-isomer specific 2-hydroxyacid dehydrogenase catalytic" evidence="6">
    <location>
        <begin position="6"/>
        <end position="316"/>
    </location>
</feature>
<evidence type="ECO:0000256" key="2">
    <source>
        <dbReference type="ARBA" id="ARBA00022605"/>
    </source>
</evidence>
<dbReference type="GO" id="GO:0016616">
    <property type="term" value="F:oxidoreductase activity, acting on the CH-OH group of donors, NAD or NADP as acceptor"/>
    <property type="evidence" value="ECO:0007669"/>
    <property type="project" value="InterPro"/>
</dbReference>
<dbReference type="PROSITE" id="PS00671">
    <property type="entry name" value="D_2_HYDROXYACID_DH_3"/>
    <property type="match status" value="1"/>
</dbReference>
<dbReference type="OrthoDB" id="9805416at2"/>
<keyword evidence="4" id="KW-0520">NAD</keyword>
<evidence type="ECO:0000256" key="3">
    <source>
        <dbReference type="ARBA" id="ARBA00023002"/>
    </source>
</evidence>
<dbReference type="AlphaFoldDB" id="A0A1Y1S434"/>
<name>A0A1Y1S434_9SPIO</name>
<comment type="caution">
    <text evidence="8">The sequence shown here is derived from an EMBL/GenBank/DDBJ whole genome shotgun (WGS) entry which is preliminary data.</text>
</comment>
<dbReference type="CDD" id="cd12173">
    <property type="entry name" value="PGDH_4"/>
    <property type="match status" value="1"/>
</dbReference>
<dbReference type="PROSITE" id="PS00065">
    <property type="entry name" value="D_2_HYDROXYACID_DH_1"/>
    <property type="match status" value="1"/>
</dbReference>
<dbReference type="GO" id="GO:0008652">
    <property type="term" value="P:amino acid biosynthetic process"/>
    <property type="evidence" value="ECO:0007669"/>
    <property type="project" value="UniProtKB-KW"/>
</dbReference>
<evidence type="ECO:0000259" key="6">
    <source>
        <dbReference type="Pfam" id="PF00389"/>
    </source>
</evidence>
<evidence type="ECO:0000313" key="8">
    <source>
        <dbReference type="EMBL" id="ORC38426.1"/>
    </source>
</evidence>
<evidence type="ECO:0000256" key="4">
    <source>
        <dbReference type="ARBA" id="ARBA00023027"/>
    </source>
</evidence>
<dbReference type="InterPro" id="IPR006139">
    <property type="entry name" value="D-isomer_2_OHA_DH_cat_dom"/>
</dbReference>
<reference evidence="8 9" key="1">
    <citation type="submission" date="2017-03" db="EMBL/GenBank/DDBJ databases">
        <title>Draft Genome sequence of Marispirochaeta sp. strain JC444.</title>
        <authorList>
            <person name="Shivani Y."/>
            <person name="Subhash Y."/>
            <person name="Sasikala C."/>
            <person name="Ramana C."/>
        </authorList>
    </citation>
    <scope>NUCLEOTIDE SEQUENCE [LARGE SCALE GENOMIC DNA]</scope>
    <source>
        <strain evidence="8 9">JC444</strain>
    </source>
</reference>
<keyword evidence="2" id="KW-0028">Amino-acid biosynthesis</keyword>
<dbReference type="SUPFAM" id="SSF51735">
    <property type="entry name" value="NAD(P)-binding Rossmann-fold domains"/>
    <property type="match status" value="1"/>
</dbReference>
<keyword evidence="9" id="KW-1185">Reference proteome</keyword>
<evidence type="ECO:0000259" key="7">
    <source>
        <dbReference type="Pfam" id="PF02826"/>
    </source>
</evidence>
<evidence type="ECO:0000256" key="5">
    <source>
        <dbReference type="RuleBase" id="RU003719"/>
    </source>
</evidence>
<evidence type="ECO:0000313" key="9">
    <source>
        <dbReference type="Proteomes" id="UP000192343"/>
    </source>
</evidence>
<keyword evidence="3 5" id="KW-0560">Oxidoreductase</keyword>
<gene>
    <name evidence="8" type="ORF">B4O97_01320</name>
</gene>
<evidence type="ECO:0000256" key="1">
    <source>
        <dbReference type="ARBA" id="ARBA00005854"/>
    </source>
</evidence>
<dbReference type="Gene3D" id="3.40.50.720">
    <property type="entry name" value="NAD(P)-binding Rossmann-like Domain"/>
    <property type="match status" value="2"/>
</dbReference>
<dbReference type="SUPFAM" id="SSF52283">
    <property type="entry name" value="Formate/glycerate dehydrogenase catalytic domain-like"/>
    <property type="match status" value="1"/>
</dbReference>
<dbReference type="PANTHER" id="PTHR42789:SF1">
    <property type="entry name" value="D-ISOMER SPECIFIC 2-HYDROXYACID DEHYDROGENASE FAMILY PROTEIN (AFU_ORTHOLOGUE AFUA_6G10090)"/>
    <property type="match status" value="1"/>
</dbReference>
<protein>
    <submittedName>
        <fullName evidence="8">Phosphoglycerate dehydrogenase</fullName>
    </submittedName>
</protein>
<dbReference type="EMBL" id="MWQY01000001">
    <property type="protein sequence ID" value="ORC38426.1"/>
    <property type="molecule type" value="Genomic_DNA"/>
</dbReference>
<dbReference type="InterPro" id="IPR029752">
    <property type="entry name" value="D-isomer_DH_CS1"/>
</dbReference>
<accession>A0A1Y1S434</accession>
<dbReference type="Pfam" id="PF02826">
    <property type="entry name" value="2-Hacid_dh_C"/>
    <property type="match status" value="1"/>
</dbReference>
<proteinExistence type="inferred from homology"/>
<dbReference type="FunFam" id="3.40.50.720:FF:000203">
    <property type="entry name" value="D-3-phosphoglycerate dehydrogenase (SerA)"/>
    <property type="match status" value="1"/>
</dbReference>
<dbReference type="GO" id="GO:0051287">
    <property type="term" value="F:NAD binding"/>
    <property type="evidence" value="ECO:0007669"/>
    <property type="project" value="InterPro"/>
</dbReference>
<feature type="domain" description="D-isomer specific 2-hydroxyacid dehydrogenase NAD-binding" evidence="7">
    <location>
        <begin position="107"/>
        <end position="284"/>
    </location>
</feature>
<dbReference type="InterPro" id="IPR036291">
    <property type="entry name" value="NAD(P)-bd_dom_sf"/>
</dbReference>
<dbReference type="Pfam" id="PF00389">
    <property type="entry name" value="2-Hacid_dh"/>
    <property type="match status" value="1"/>
</dbReference>
<organism evidence="8 9">
    <name type="scientific">Marispirochaeta aestuarii</name>
    <dbReference type="NCBI Taxonomy" id="1963862"/>
    <lineage>
        <taxon>Bacteria</taxon>
        <taxon>Pseudomonadati</taxon>
        <taxon>Spirochaetota</taxon>
        <taxon>Spirochaetia</taxon>
        <taxon>Spirochaetales</taxon>
        <taxon>Spirochaetaceae</taxon>
        <taxon>Marispirochaeta</taxon>
    </lineage>
</organism>
<comment type="similarity">
    <text evidence="1 5">Belongs to the D-isomer specific 2-hydroxyacid dehydrogenase family.</text>
</comment>
<dbReference type="STRING" id="1963862.B4O97_01320"/>
<dbReference type="InterPro" id="IPR050857">
    <property type="entry name" value="D-2-hydroxyacid_DH"/>
</dbReference>
<dbReference type="InterPro" id="IPR006140">
    <property type="entry name" value="D-isomer_DH_NAD-bd"/>
</dbReference>
<dbReference type="InterPro" id="IPR029753">
    <property type="entry name" value="D-isomer_DH_CS"/>
</dbReference>
<sequence>MAAYKVLIPQDIMEEGKAYLRDKGYEIKMGSGITVEDIVKDVADCDAILARTAPFPAEVLEAGKKLKVIGRHGVGVDNIDVKKAEEMGIWVTNAPESNSNTVAEHALGLIIALAHNIVRSDKAFRAGDFEIRNRVKGSDLEGKVLGVLGMGKIGRLVAQKAYHGLGMKVFGYDPYLKADEFPQWVTKVDDWDEIFRSSDYLTIHIPATPKTKNSIGAKEFGLMKKSACIINAARGEVVDEPALVEALKKGEIAGAGLDVFAEEPPVKDHPFFSMDNVVVTPHNAALTTECMIRMATHAAQGIDEALNGKKPTWPVNNPSNPR</sequence>
<dbReference type="PANTHER" id="PTHR42789">
    <property type="entry name" value="D-ISOMER SPECIFIC 2-HYDROXYACID DEHYDROGENASE FAMILY PROTEIN (AFU_ORTHOLOGUE AFUA_6G10090)"/>
    <property type="match status" value="1"/>
</dbReference>
<dbReference type="Proteomes" id="UP000192343">
    <property type="component" value="Unassembled WGS sequence"/>
</dbReference>